<dbReference type="GO" id="GO:0003676">
    <property type="term" value="F:nucleic acid binding"/>
    <property type="evidence" value="ECO:0007669"/>
    <property type="project" value="InterPro"/>
</dbReference>
<keyword evidence="3" id="KW-1185">Reference proteome</keyword>
<dbReference type="EMBL" id="JBAMIC010000010">
    <property type="protein sequence ID" value="KAK7101723.1"/>
    <property type="molecule type" value="Genomic_DNA"/>
</dbReference>
<dbReference type="Proteomes" id="UP001374579">
    <property type="component" value="Unassembled WGS sequence"/>
</dbReference>
<evidence type="ECO:0000259" key="1">
    <source>
        <dbReference type="Pfam" id="PF00075"/>
    </source>
</evidence>
<evidence type="ECO:0000313" key="3">
    <source>
        <dbReference type="Proteomes" id="UP001374579"/>
    </source>
</evidence>
<dbReference type="InterPro" id="IPR012337">
    <property type="entry name" value="RNaseH-like_sf"/>
</dbReference>
<proteinExistence type="predicted"/>
<reference evidence="2 3" key="1">
    <citation type="submission" date="2024-02" db="EMBL/GenBank/DDBJ databases">
        <title>Chromosome-scale genome assembly of the rough periwinkle Littorina saxatilis.</title>
        <authorList>
            <person name="De Jode A."/>
            <person name="Faria R."/>
            <person name="Formenti G."/>
            <person name="Sims Y."/>
            <person name="Smith T.P."/>
            <person name="Tracey A."/>
            <person name="Wood J.M.D."/>
            <person name="Zagrodzka Z.B."/>
            <person name="Johannesson K."/>
            <person name="Butlin R.K."/>
            <person name="Leder E.H."/>
        </authorList>
    </citation>
    <scope>NUCLEOTIDE SEQUENCE [LARGE SCALE GENOMIC DNA]</scope>
    <source>
        <strain evidence="2">Snail1</strain>
        <tissue evidence="2">Muscle</tissue>
    </source>
</reference>
<comment type="caution">
    <text evidence="2">The sequence shown here is derived from an EMBL/GenBank/DDBJ whole genome shotgun (WGS) entry which is preliminary data.</text>
</comment>
<dbReference type="SUPFAM" id="SSF53098">
    <property type="entry name" value="Ribonuclease H-like"/>
    <property type="match status" value="1"/>
</dbReference>
<protein>
    <recommendedName>
        <fullName evidence="1">RNase H type-1 domain-containing protein</fullName>
    </recommendedName>
</protein>
<dbReference type="AlphaFoldDB" id="A0AAN9B9D1"/>
<dbReference type="GO" id="GO:0004523">
    <property type="term" value="F:RNA-DNA hybrid ribonuclease activity"/>
    <property type="evidence" value="ECO:0007669"/>
    <property type="project" value="InterPro"/>
</dbReference>
<accession>A0AAN9B9D1</accession>
<gene>
    <name evidence="2" type="ORF">V1264_020060</name>
</gene>
<name>A0AAN9B9D1_9CAEN</name>
<evidence type="ECO:0000313" key="2">
    <source>
        <dbReference type="EMBL" id="KAK7101723.1"/>
    </source>
</evidence>
<organism evidence="2 3">
    <name type="scientific">Littorina saxatilis</name>
    <dbReference type="NCBI Taxonomy" id="31220"/>
    <lineage>
        <taxon>Eukaryota</taxon>
        <taxon>Metazoa</taxon>
        <taxon>Spiralia</taxon>
        <taxon>Lophotrochozoa</taxon>
        <taxon>Mollusca</taxon>
        <taxon>Gastropoda</taxon>
        <taxon>Caenogastropoda</taxon>
        <taxon>Littorinimorpha</taxon>
        <taxon>Littorinoidea</taxon>
        <taxon>Littorinidae</taxon>
        <taxon>Littorina</taxon>
    </lineage>
</organism>
<dbReference type="Pfam" id="PF00075">
    <property type="entry name" value="RNase_H"/>
    <property type="match status" value="1"/>
</dbReference>
<dbReference type="InterPro" id="IPR036397">
    <property type="entry name" value="RNaseH_sf"/>
</dbReference>
<sequence length="150" mass="16700">MLDERYPQEAWMRVFTDGSATDAVKRGGAGVYIQHPSGEWQAEAIPTGLHCTNYRAEVEALIHAANTISSKVNPDTQVVFLTDALSVLQAVNNNKLPQLTTTLHNITCLKTVFDKRLELYPRNTRYISFILIDIAVGPLTLRDRGERTSG</sequence>
<dbReference type="InterPro" id="IPR002156">
    <property type="entry name" value="RNaseH_domain"/>
</dbReference>
<feature type="domain" description="RNase H type-1" evidence="1">
    <location>
        <begin position="12"/>
        <end position="93"/>
    </location>
</feature>
<dbReference type="Gene3D" id="3.30.420.10">
    <property type="entry name" value="Ribonuclease H-like superfamily/Ribonuclease H"/>
    <property type="match status" value="1"/>
</dbReference>